<proteinExistence type="predicted"/>
<dbReference type="EMBL" id="JACBAG010001855">
    <property type="protein sequence ID" value="KAF7179752.1"/>
    <property type="molecule type" value="Genomic_DNA"/>
</dbReference>
<dbReference type="Gene3D" id="3.40.50.1820">
    <property type="entry name" value="alpha/beta hydrolase"/>
    <property type="match status" value="1"/>
</dbReference>
<feature type="domain" description="AB hydrolase-1" evidence="1">
    <location>
        <begin position="24"/>
        <end position="106"/>
    </location>
</feature>
<evidence type="ECO:0000313" key="2">
    <source>
        <dbReference type="EMBL" id="KAF7179752.1"/>
    </source>
</evidence>
<dbReference type="AlphaFoldDB" id="A0A8H6QXF0"/>
<accession>A0A8H6QXF0</accession>
<dbReference type="Proteomes" id="UP000641853">
    <property type="component" value="Unassembled WGS sequence"/>
</dbReference>
<keyword evidence="3" id="KW-1185">Reference proteome</keyword>
<evidence type="ECO:0000259" key="1">
    <source>
        <dbReference type="Pfam" id="PF12697"/>
    </source>
</evidence>
<reference evidence="2" key="1">
    <citation type="submission" date="2020-06" db="EMBL/GenBank/DDBJ databases">
        <title>Draft genome sequences of strains closely related to Aspergillus parafelis and Aspergillus hiratsukae.</title>
        <authorList>
            <person name="Dos Santos R.A.C."/>
            <person name="Rivero-Menendez O."/>
            <person name="Steenwyk J.L."/>
            <person name="Mead M.E."/>
            <person name="Goldman G.H."/>
            <person name="Alastruey-Izquierdo A."/>
            <person name="Rokas A."/>
        </authorList>
    </citation>
    <scope>NUCLEOTIDE SEQUENCE</scope>
    <source>
        <strain evidence="2">CNM-CM7691</strain>
    </source>
</reference>
<gene>
    <name evidence="2" type="ORF">CNMCM7691_008802</name>
</gene>
<dbReference type="InterPro" id="IPR000073">
    <property type="entry name" value="AB_hydrolase_1"/>
</dbReference>
<dbReference type="InterPro" id="IPR029058">
    <property type="entry name" value="AB_hydrolase_fold"/>
</dbReference>
<comment type="caution">
    <text evidence="2">The sequence shown here is derived from an EMBL/GenBank/DDBJ whole genome shotgun (WGS) entry which is preliminary data.</text>
</comment>
<organism evidence="2 3">
    <name type="scientific">Aspergillus felis</name>
    <dbReference type="NCBI Taxonomy" id="1287682"/>
    <lineage>
        <taxon>Eukaryota</taxon>
        <taxon>Fungi</taxon>
        <taxon>Dikarya</taxon>
        <taxon>Ascomycota</taxon>
        <taxon>Pezizomycotina</taxon>
        <taxon>Eurotiomycetes</taxon>
        <taxon>Eurotiomycetidae</taxon>
        <taxon>Eurotiales</taxon>
        <taxon>Aspergillaceae</taxon>
        <taxon>Aspergillus</taxon>
        <taxon>Aspergillus subgen. Fumigati</taxon>
    </lineage>
</organism>
<sequence length="106" mass="11846">MDNIQITGLFKRGRRNECSRYPLIVLIHGGSMNAAYFDDSIYSTPRDLSDLGYDVLNIHRPGHGPNPIPDTQTPFEDGLPVFVEFIAQVYEKKCKARGGIILIGHS</sequence>
<evidence type="ECO:0000313" key="3">
    <source>
        <dbReference type="Proteomes" id="UP000641853"/>
    </source>
</evidence>
<dbReference type="SUPFAM" id="SSF53474">
    <property type="entry name" value="alpha/beta-Hydrolases"/>
    <property type="match status" value="1"/>
</dbReference>
<name>A0A8H6QXF0_9EURO</name>
<protein>
    <recommendedName>
        <fullName evidence="1">AB hydrolase-1 domain-containing protein</fullName>
    </recommendedName>
</protein>
<dbReference type="Pfam" id="PF12697">
    <property type="entry name" value="Abhydrolase_6"/>
    <property type="match status" value="1"/>
</dbReference>